<evidence type="ECO:0000313" key="3">
    <source>
        <dbReference type="Proteomes" id="UP000799423"/>
    </source>
</evidence>
<protein>
    <recommendedName>
        <fullName evidence="4">WD40 repeat-like protein</fullName>
    </recommendedName>
</protein>
<feature type="region of interest" description="Disordered" evidence="1">
    <location>
        <begin position="1"/>
        <end position="114"/>
    </location>
</feature>
<dbReference type="PANTHER" id="PTHR13211">
    <property type="entry name" value="TELOMERASE CAJAL BODY PROTEIN 1"/>
    <property type="match status" value="1"/>
</dbReference>
<dbReference type="InterPro" id="IPR015943">
    <property type="entry name" value="WD40/YVTN_repeat-like_dom_sf"/>
</dbReference>
<dbReference type="AlphaFoldDB" id="A0A6A7BLE6"/>
<dbReference type="OrthoDB" id="239865at2759"/>
<dbReference type="Gene3D" id="2.130.10.10">
    <property type="entry name" value="YVTN repeat-like/Quinoprotein amine dehydrogenase"/>
    <property type="match status" value="1"/>
</dbReference>
<keyword evidence="3" id="KW-1185">Reference proteome</keyword>
<evidence type="ECO:0000313" key="2">
    <source>
        <dbReference type="EMBL" id="KAF2856256.1"/>
    </source>
</evidence>
<dbReference type="Proteomes" id="UP000799423">
    <property type="component" value="Unassembled WGS sequence"/>
</dbReference>
<sequence>MSGHGLKVQCLASTGVEGWDGRGDERKEEEKRDEKELDDLGEGGEEEHASMSLRSSTQKAAEPSAQDPMEDDDPESASSSSESDDETSHSGASSDSQDVEEEEQHVSCMQDTQLSPDGTCFFTSDYSRTFNVYPVDPTTSPDESIRPLKPYASFQSPNPIWAFAANPLFNFQDANTTHVLISRRDSYITLHNALWDISQTSPTSDTSTTPINISTPLSFYKNINPLTEAVTAPLSLTYSHTGTHFFAGLRNSIATFDLSHTTAPIHSIATIPSLRNKRKGGGRGFKGCISALSLSPPASLHNDGLLAAGSRTRYIGIYDATGGTEMTSFALPGTLTGQRKIRNENLAHVMGDGVTSLKWSPCGKYLYVAERCSDVLLIYDVRNFSLSLGYCVGRRAQTKQKLGFDVWNAGASPYDVEAIAHEVWAGGMDGCVRVWRDPYVKEGAVEADEVVRVGGDEMPVVGTLVHASGGLAVVASGRMDIGDGDGLGKGKSRGGGVRPRFREWGRLDILGLG</sequence>
<feature type="compositionally biased region" description="Acidic residues" evidence="1">
    <location>
        <begin position="36"/>
        <end position="45"/>
    </location>
</feature>
<organism evidence="2 3">
    <name type="scientific">Plenodomus tracheiphilus IPT5</name>
    <dbReference type="NCBI Taxonomy" id="1408161"/>
    <lineage>
        <taxon>Eukaryota</taxon>
        <taxon>Fungi</taxon>
        <taxon>Dikarya</taxon>
        <taxon>Ascomycota</taxon>
        <taxon>Pezizomycotina</taxon>
        <taxon>Dothideomycetes</taxon>
        <taxon>Pleosporomycetidae</taxon>
        <taxon>Pleosporales</taxon>
        <taxon>Pleosporineae</taxon>
        <taxon>Leptosphaeriaceae</taxon>
        <taxon>Plenodomus</taxon>
    </lineage>
</organism>
<dbReference type="InterPro" id="IPR001680">
    <property type="entry name" value="WD40_rpt"/>
</dbReference>
<dbReference type="PANTHER" id="PTHR13211:SF0">
    <property type="entry name" value="TELOMERASE CAJAL BODY PROTEIN 1"/>
    <property type="match status" value="1"/>
</dbReference>
<evidence type="ECO:0008006" key="4">
    <source>
        <dbReference type="Google" id="ProtNLM"/>
    </source>
</evidence>
<dbReference type="InterPro" id="IPR036322">
    <property type="entry name" value="WD40_repeat_dom_sf"/>
</dbReference>
<dbReference type="SUPFAM" id="SSF50978">
    <property type="entry name" value="WD40 repeat-like"/>
    <property type="match status" value="1"/>
</dbReference>
<evidence type="ECO:0000256" key="1">
    <source>
        <dbReference type="SAM" id="MobiDB-lite"/>
    </source>
</evidence>
<feature type="compositionally biased region" description="Basic and acidic residues" evidence="1">
    <location>
        <begin position="19"/>
        <end position="35"/>
    </location>
</feature>
<gene>
    <name evidence="2" type="ORF">T440DRAFT_463595</name>
</gene>
<reference evidence="2" key="1">
    <citation type="submission" date="2020-01" db="EMBL/GenBank/DDBJ databases">
        <authorList>
            <consortium name="DOE Joint Genome Institute"/>
            <person name="Haridas S."/>
            <person name="Albert R."/>
            <person name="Binder M."/>
            <person name="Bloem J."/>
            <person name="Labutti K."/>
            <person name="Salamov A."/>
            <person name="Andreopoulos B."/>
            <person name="Baker S.E."/>
            <person name="Barry K."/>
            <person name="Bills G."/>
            <person name="Bluhm B.H."/>
            <person name="Cannon C."/>
            <person name="Castanera R."/>
            <person name="Culley D.E."/>
            <person name="Daum C."/>
            <person name="Ezra D."/>
            <person name="Gonzalez J.B."/>
            <person name="Henrissat B."/>
            <person name="Kuo A."/>
            <person name="Liang C."/>
            <person name="Lipzen A."/>
            <person name="Lutzoni F."/>
            <person name="Magnuson J."/>
            <person name="Mondo S."/>
            <person name="Nolan M."/>
            <person name="Ohm R."/>
            <person name="Pangilinan J."/>
            <person name="Park H.-J."/>
            <person name="Ramirez L."/>
            <person name="Alfaro M."/>
            <person name="Sun H."/>
            <person name="Tritt A."/>
            <person name="Yoshinaga Y."/>
            <person name="Zwiers L.-H."/>
            <person name="Turgeon B.G."/>
            <person name="Goodwin S.B."/>
            <person name="Spatafora J.W."/>
            <person name="Crous P.W."/>
            <person name="Grigoriev I.V."/>
        </authorList>
    </citation>
    <scope>NUCLEOTIDE SEQUENCE</scope>
    <source>
        <strain evidence="2">IPT5</strain>
    </source>
</reference>
<accession>A0A6A7BLE6</accession>
<dbReference type="Pfam" id="PF00400">
    <property type="entry name" value="WD40"/>
    <property type="match status" value="1"/>
</dbReference>
<proteinExistence type="predicted"/>
<dbReference type="EMBL" id="MU006289">
    <property type="protein sequence ID" value="KAF2856256.1"/>
    <property type="molecule type" value="Genomic_DNA"/>
</dbReference>
<dbReference type="InterPro" id="IPR051150">
    <property type="entry name" value="SWT21/TCAB1_mRNA_Telomere"/>
</dbReference>
<name>A0A6A7BLE6_9PLEO</name>